<accession>A0A8H7CWJ0</accession>
<dbReference type="EMBL" id="JACAZH010000012">
    <property type="protein sequence ID" value="KAF7353139.1"/>
    <property type="molecule type" value="Genomic_DNA"/>
</dbReference>
<dbReference type="Proteomes" id="UP000623467">
    <property type="component" value="Unassembled WGS sequence"/>
</dbReference>
<protein>
    <submittedName>
        <fullName evidence="2">Uncharacterized protein</fullName>
    </submittedName>
</protein>
<keyword evidence="3" id="KW-1185">Reference proteome</keyword>
<feature type="compositionally biased region" description="Basic residues" evidence="1">
    <location>
        <begin position="82"/>
        <end position="94"/>
    </location>
</feature>
<name>A0A8H7CWJ0_9AGAR</name>
<evidence type="ECO:0000313" key="3">
    <source>
        <dbReference type="Proteomes" id="UP000623467"/>
    </source>
</evidence>
<dbReference type="AlphaFoldDB" id="A0A8H7CWJ0"/>
<sequence length="252" mass="28302">MLAVEWAFLARGERWTRVNEHFDVTKRVHRVRDRRDHQRCDVADKWDAAIDGILMNDIHRLLPGSQRGSEQCHATKAARPSPRARRATLRGSYGRRREPRSDSSSHCKRVRAGRVLYILRDAVLRHCARGHVHRVRGGRDRRGQVIERILIKDIYHLLPEVSARAEGATRSSLRARRSAQLMYILASPAAAWSSTSEGEVGQQCGCNCSMANIAFTSRAINDAALRITIATPPAISPIARLRSTDDPEAAAY</sequence>
<feature type="compositionally biased region" description="Basic and acidic residues" evidence="1">
    <location>
        <begin position="95"/>
        <end position="105"/>
    </location>
</feature>
<feature type="region of interest" description="Disordered" evidence="1">
    <location>
        <begin position="65"/>
        <end position="107"/>
    </location>
</feature>
<evidence type="ECO:0000313" key="2">
    <source>
        <dbReference type="EMBL" id="KAF7353139.1"/>
    </source>
</evidence>
<organism evidence="2 3">
    <name type="scientific">Mycena sanguinolenta</name>
    <dbReference type="NCBI Taxonomy" id="230812"/>
    <lineage>
        <taxon>Eukaryota</taxon>
        <taxon>Fungi</taxon>
        <taxon>Dikarya</taxon>
        <taxon>Basidiomycota</taxon>
        <taxon>Agaricomycotina</taxon>
        <taxon>Agaricomycetes</taxon>
        <taxon>Agaricomycetidae</taxon>
        <taxon>Agaricales</taxon>
        <taxon>Marasmiineae</taxon>
        <taxon>Mycenaceae</taxon>
        <taxon>Mycena</taxon>
    </lineage>
</organism>
<proteinExistence type="predicted"/>
<comment type="caution">
    <text evidence="2">The sequence shown here is derived from an EMBL/GenBank/DDBJ whole genome shotgun (WGS) entry which is preliminary data.</text>
</comment>
<gene>
    <name evidence="2" type="ORF">MSAN_01501400</name>
</gene>
<evidence type="ECO:0000256" key="1">
    <source>
        <dbReference type="SAM" id="MobiDB-lite"/>
    </source>
</evidence>
<reference evidence="2" key="1">
    <citation type="submission" date="2020-05" db="EMBL/GenBank/DDBJ databases">
        <title>Mycena genomes resolve the evolution of fungal bioluminescence.</title>
        <authorList>
            <person name="Tsai I.J."/>
        </authorList>
    </citation>
    <scope>NUCLEOTIDE SEQUENCE</scope>
    <source>
        <strain evidence="2">160909Yilan</strain>
    </source>
</reference>